<dbReference type="PANTHER" id="PTHR40661">
    <property type="match status" value="1"/>
</dbReference>
<sequence length="224" mass="24684">MDPRETLADLARDKGTSLAALSRMLGRNATYLQQYISKGSPRKLEEEDRRRLAKYFNVAESQLGAPEYKSYDPSAAGDLPGLGGTLAMDSEQWVELDRLAIEASAGPGSVGAQETSFDTMMFSRRWLREQGLDPTKLSAIRVSGDSMDPLLKDGDEILVDRTPRPFREGIHVLRLGEVLNVKRLQAGKPGRVLLISSNPAYEPIEVAQGEVDIIGRVVWKSGRV</sequence>
<evidence type="ECO:0000256" key="3">
    <source>
        <dbReference type="ARBA" id="ARBA00023163"/>
    </source>
</evidence>
<dbReference type="RefSeq" id="WP_039095292.1">
    <property type="nucleotide sequence ID" value="NZ_JTDN01000001.1"/>
</dbReference>
<dbReference type="AlphaFoldDB" id="A0A0B2BXA3"/>
<evidence type="ECO:0000256" key="2">
    <source>
        <dbReference type="ARBA" id="ARBA00023125"/>
    </source>
</evidence>
<reference evidence="5 6" key="1">
    <citation type="submission" date="2014-11" db="EMBL/GenBank/DDBJ databases">
        <title>Draft genome sequence of Kirrobacter mercurialis.</title>
        <authorList>
            <person name="Coil D.A."/>
            <person name="Eisen J.A."/>
        </authorList>
    </citation>
    <scope>NUCLEOTIDE SEQUENCE [LARGE SCALE GENOMIC DNA]</scope>
    <source>
        <strain evidence="5 6">Coronado</strain>
    </source>
</reference>
<keyword evidence="2" id="KW-0238">DNA-binding</keyword>
<dbReference type="OrthoDB" id="528805at2"/>
<evidence type="ECO:0000313" key="5">
    <source>
        <dbReference type="EMBL" id="KHL26218.1"/>
    </source>
</evidence>
<feature type="domain" description="Peptidase S24/S26A/S26B/S26C" evidence="4">
    <location>
        <begin position="102"/>
        <end position="218"/>
    </location>
</feature>
<organism evidence="5 6">
    <name type="scientific">Croceibacterium mercuriale</name>
    <dbReference type="NCBI Taxonomy" id="1572751"/>
    <lineage>
        <taxon>Bacteria</taxon>
        <taxon>Pseudomonadati</taxon>
        <taxon>Pseudomonadota</taxon>
        <taxon>Alphaproteobacteria</taxon>
        <taxon>Sphingomonadales</taxon>
        <taxon>Erythrobacteraceae</taxon>
        <taxon>Croceibacterium</taxon>
    </lineage>
</organism>
<dbReference type="Proteomes" id="UP000030988">
    <property type="component" value="Unassembled WGS sequence"/>
</dbReference>
<dbReference type="CDD" id="cd06529">
    <property type="entry name" value="S24_LexA-like"/>
    <property type="match status" value="1"/>
</dbReference>
<evidence type="ECO:0000256" key="1">
    <source>
        <dbReference type="ARBA" id="ARBA00023015"/>
    </source>
</evidence>
<gene>
    <name evidence="5" type="ORF">PK98_06950</name>
</gene>
<dbReference type="EMBL" id="JTDN01000001">
    <property type="protein sequence ID" value="KHL26218.1"/>
    <property type="molecule type" value="Genomic_DNA"/>
</dbReference>
<dbReference type="STRING" id="1572751.PK98_06950"/>
<dbReference type="InterPro" id="IPR036286">
    <property type="entry name" value="LexA/Signal_pep-like_sf"/>
</dbReference>
<dbReference type="Pfam" id="PF00717">
    <property type="entry name" value="Peptidase_S24"/>
    <property type="match status" value="1"/>
</dbReference>
<evidence type="ECO:0000259" key="4">
    <source>
        <dbReference type="Pfam" id="PF00717"/>
    </source>
</evidence>
<evidence type="ECO:0000313" key="6">
    <source>
        <dbReference type="Proteomes" id="UP000030988"/>
    </source>
</evidence>
<dbReference type="SUPFAM" id="SSF51306">
    <property type="entry name" value="LexA/Signal peptidase"/>
    <property type="match status" value="1"/>
</dbReference>
<name>A0A0B2BXA3_9SPHN</name>
<dbReference type="InterPro" id="IPR015927">
    <property type="entry name" value="Peptidase_S24_S26A/B/C"/>
</dbReference>
<dbReference type="PANTHER" id="PTHR40661:SF3">
    <property type="entry name" value="FELS-1 PROPHAGE TRANSCRIPTIONAL REGULATOR"/>
    <property type="match status" value="1"/>
</dbReference>
<keyword evidence="3" id="KW-0804">Transcription</keyword>
<accession>A0A0B2BXA3</accession>
<dbReference type="Gene3D" id="2.10.109.10">
    <property type="entry name" value="Umud Fragment, subunit A"/>
    <property type="match status" value="1"/>
</dbReference>
<proteinExistence type="predicted"/>
<protein>
    <submittedName>
        <fullName evidence="5">Transcriptional regulator</fullName>
    </submittedName>
</protein>
<dbReference type="InterPro" id="IPR039418">
    <property type="entry name" value="LexA-like"/>
</dbReference>
<keyword evidence="6" id="KW-1185">Reference proteome</keyword>
<dbReference type="GO" id="GO:0003677">
    <property type="term" value="F:DNA binding"/>
    <property type="evidence" value="ECO:0007669"/>
    <property type="project" value="UniProtKB-KW"/>
</dbReference>
<comment type="caution">
    <text evidence="5">The sequence shown here is derived from an EMBL/GenBank/DDBJ whole genome shotgun (WGS) entry which is preliminary data.</text>
</comment>
<keyword evidence="1" id="KW-0805">Transcription regulation</keyword>